<dbReference type="VEuPathDB" id="TriTrypDB:BSAL_44900"/>
<dbReference type="Proteomes" id="UP000051952">
    <property type="component" value="Unassembled WGS sequence"/>
</dbReference>
<feature type="compositionally biased region" description="Low complexity" evidence="1">
    <location>
        <begin position="126"/>
        <end position="144"/>
    </location>
</feature>
<evidence type="ECO:0000256" key="1">
    <source>
        <dbReference type="SAM" id="MobiDB-lite"/>
    </source>
</evidence>
<keyword evidence="3" id="KW-1185">Reference proteome</keyword>
<evidence type="ECO:0000313" key="2">
    <source>
        <dbReference type="EMBL" id="CUG93812.1"/>
    </source>
</evidence>
<accession>A0A0S4JQL7</accession>
<protein>
    <submittedName>
        <fullName evidence="2">GPI-anchored surface protein, putative</fullName>
    </submittedName>
</protein>
<dbReference type="EMBL" id="CYKH01002196">
    <property type="protein sequence ID" value="CUG93812.1"/>
    <property type="molecule type" value="Genomic_DNA"/>
</dbReference>
<reference evidence="3" key="1">
    <citation type="submission" date="2015-09" db="EMBL/GenBank/DDBJ databases">
        <authorList>
            <consortium name="Pathogen Informatics"/>
        </authorList>
    </citation>
    <scope>NUCLEOTIDE SEQUENCE [LARGE SCALE GENOMIC DNA]</scope>
    <source>
        <strain evidence="3">Lake Konstanz</strain>
    </source>
</reference>
<feature type="compositionally biased region" description="Acidic residues" evidence="1">
    <location>
        <begin position="181"/>
        <end position="192"/>
    </location>
</feature>
<feature type="region of interest" description="Disordered" evidence="1">
    <location>
        <begin position="111"/>
        <end position="192"/>
    </location>
</feature>
<feature type="compositionally biased region" description="Polar residues" evidence="1">
    <location>
        <begin position="155"/>
        <end position="166"/>
    </location>
</feature>
<gene>
    <name evidence="2" type="ORF">BSAL_44900</name>
</gene>
<sequence length="297" mass="32805">MRQKNVEHALGSASTAFYGIGLLSAIRWRASRTAIVSACRALSCFLAASATCAQLVTDGPLCRCWRWRCDRTLPPRNANDVCWFCFCCDDERTAPLSLLYAHRKELRDDARKDRRASGLDRINGRHSSTMTSSSTSRHTQSFHTGGNDNGKASPLLSSFRNSLQSIKSRRAGGPSASFSSGDDDDDDDDEEPISMDMLEAYRRTQMVEQQHQPLPRHTIMSSTTVTDSGNTTSNKSKNNVLGRDNSMIISATHPQYFHHEDRGGVAQPAPHLPQPSTHPSFSRVLVIGPGSTSYVMR</sequence>
<name>A0A0S4JQL7_BODSA</name>
<organism evidence="2 3">
    <name type="scientific">Bodo saltans</name>
    <name type="common">Flagellated protozoan</name>
    <dbReference type="NCBI Taxonomy" id="75058"/>
    <lineage>
        <taxon>Eukaryota</taxon>
        <taxon>Discoba</taxon>
        <taxon>Euglenozoa</taxon>
        <taxon>Kinetoplastea</taxon>
        <taxon>Metakinetoplastina</taxon>
        <taxon>Eubodonida</taxon>
        <taxon>Bodonidae</taxon>
        <taxon>Bodo</taxon>
    </lineage>
</organism>
<evidence type="ECO:0000313" key="3">
    <source>
        <dbReference type="Proteomes" id="UP000051952"/>
    </source>
</evidence>
<dbReference type="AlphaFoldDB" id="A0A0S4JQL7"/>
<proteinExistence type="predicted"/>